<sequence>MFSGGLDSTAYAVDRASKLDNHGRAVFVAYNRPLKDIPNQVFRDIKHLTREVGGQADLEQIGLTPLSHGRGWDTSNRSRSLLYIATALCVAVNHRVNRVAIPENGQLAINPALTPARHGACSTRSAHPWILYLINKLIDGLGGHVTVENPYLELTKGQVCKVALDIARQADLGYEALERTVSCGHPTTVRPTYSHCGYCFPCLVRRSGLHFAFAGHPDGTRYAVELSDIDLTNPRNPRAVHLRDLCFWLGTEFSGDDLLADAPLPADINLDTVKHVVDAGRRELKTMLSDLVPETRAIR</sequence>
<dbReference type="EMBL" id="JBIAPI010000003">
    <property type="protein sequence ID" value="MFF3224626.1"/>
    <property type="molecule type" value="Genomic_DNA"/>
</dbReference>
<keyword evidence="2" id="KW-1185">Reference proteome</keyword>
<dbReference type="Proteomes" id="UP001601948">
    <property type="component" value="Unassembled WGS sequence"/>
</dbReference>
<dbReference type="SUPFAM" id="SSF52402">
    <property type="entry name" value="Adenine nucleotide alpha hydrolases-like"/>
    <property type="match status" value="1"/>
</dbReference>
<gene>
    <name evidence="1" type="ORF">ACFYV7_17670</name>
</gene>
<dbReference type="RefSeq" id="WP_387718585.1">
    <property type="nucleotide sequence ID" value="NZ_JBIAPI010000003.1"/>
</dbReference>
<dbReference type="InterPro" id="IPR014729">
    <property type="entry name" value="Rossmann-like_a/b/a_fold"/>
</dbReference>
<protein>
    <recommendedName>
        <fullName evidence="3">7-cyano-7-deazaguanine synthase</fullName>
    </recommendedName>
</protein>
<evidence type="ECO:0000313" key="1">
    <source>
        <dbReference type="EMBL" id="MFF3224626.1"/>
    </source>
</evidence>
<evidence type="ECO:0008006" key="3">
    <source>
        <dbReference type="Google" id="ProtNLM"/>
    </source>
</evidence>
<evidence type="ECO:0000313" key="2">
    <source>
        <dbReference type="Proteomes" id="UP001601948"/>
    </source>
</evidence>
<comment type="caution">
    <text evidence="1">The sequence shown here is derived from an EMBL/GenBank/DDBJ whole genome shotgun (WGS) entry which is preliminary data.</text>
</comment>
<accession>A0ABW6QTR5</accession>
<reference evidence="1 2" key="1">
    <citation type="submission" date="2024-10" db="EMBL/GenBank/DDBJ databases">
        <title>The Natural Products Discovery Center: Release of the First 8490 Sequenced Strains for Exploring Actinobacteria Biosynthetic Diversity.</title>
        <authorList>
            <person name="Kalkreuter E."/>
            <person name="Kautsar S.A."/>
            <person name="Yang D."/>
            <person name="Bader C.D."/>
            <person name="Teijaro C.N."/>
            <person name="Fluegel L."/>
            <person name="Davis C.M."/>
            <person name="Simpson J.R."/>
            <person name="Lauterbach L."/>
            <person name="Steele A.D."/>
            <person name="Gui C."/>
            <person name="Meng S."/>
            <person name="Li G."/>
            <person name="Viehrig K."/>
            <person name="Ye F."/>
            <person name="Su P."/>
            <person name="Kiefer A.F."/>
            <person name="Nichols A."/>
            <person name="Cepeda A.J."/>
            <person name="Yan W."/>
            <person name="Fan B."/>
            <person name="Jiang Y."/>
            <person name="Adhikari A."/>
            <person name="Zheng C.-J."/>
            <person name="Schuster L."/>
            <person name="Cowan T.M."/>
            <person name="Smanski M.J."/>
            <person name="Chevrette M.G."/>
            <person name="De Carvalho L.P.S."/>
            <person name="Shen B."/>
        </authorList>
    </citation>
    <scope>NUCLEOTIDE SEQUENCE [LARGE SCALE GENOMIC DNA]</scope>
    <source>
        <strain evidence="1 2">NPDC003040</strain>
    </source>
</reference>
<proteinExistence type="predicted"/>
<name>A0ABW6QTR5_9NOCA</name>
<dbReference type="Gene3D" id="3.40.50.620">
    <property type="entry name" value="HUPs"/>
    <property type="match status" value="1"/>
</dbReference>
<organism evidence="1 2">
    <name type="scientific">Nocardia suismassiliense</name>
    <dbReference type="NCBI Taxonomy" id="2077092"/>
    <lineage>
        <taxon>Bacteria</taxon>
        <taxon>Bacillati</taxon>
        <taxon>Actinomycetota</taxon>
        <taxon>Actinomycetes</taxon>
        <taxon>Mycobacteriales</taxon>
        <taxon>Nocardiaceae</taxon>
        <taxon>Nocardia</taxon>
    </lineage>
</organism>